<comment type="similarity">
    <text evidence="1 5">Belongs to the spermidine/spermine synthase family.</text>
</comment>
<gene>
    <name evidence="5 9" type="primary">speE</name>
    <name evidence="9" type="ORF">VSP9026_03676</name>
    <name evidence="8" type="ORF">Vspart_03612</name>
</gene>
<feature type="binding site" evidence="5">
    <location>
        <begin position="148"/>
        <end position="149"/>
    </location>
    <ligand>
        <name>S-methyl-5'-thioadenosine</name>
        <dbReference type="ChEBI" id="CHEBI:17509"/>
    </ligand>
</feature>
<dbReference type="AlphaFoldDB" id="A0A1N6M8Z8"/>
<dbReference type="InterPro" id="IPR030374">
    <property type="entry name" value="PABS"/>
</dbReference>
<dbReference type="InterPro" id="IPR001045">
    <property type="entry name" value="Spermi_synthase"/>
</dbReference>
<comment type="subunit">
    <text evidence="5">Homodimer or homotetramer.</text>
</comment>
<dbReference type="GO" id="GO:0008295">
    <property type="term" value="P:spermidine biosynthetic process"/>
    <property type="evidence" value="ECO:0007669"/>
    <property type="project" value="UniProtKB-UniRule"/>
</dbReference>
<dbReference type="PROSITE" id="PS51006">
    <property type="entry name" value="PABS_2"/>
    <property type="match status" value="1"/>
</dbReference>
<dbReference type="Pfam" id="PF01564">
    <property type="entry name" value="Spermine_synth"/>
    <property type="match status" value="1"/>
</dbReference>
<dbReference type="Gene3D" id="3.40.50.150">
    <property type="entry name" value="Vaccinia Virus protein VP39"/>
    <property type="match status" value="1"/>
</dbReference>
<reference evidence="8 11" key="3">
    <citation type="journal article" date="2020" name="J. Nat. Prod.">
        <title>Genomics-Metabolomics Profiling Disclosed Marine Vibrio spartinae 3.6 as a Producer of a New Branched Side Chain Prodigiosin.</title>
        <authorList>
            <person name="Vitale G.A."/>
            <person name="Sciarretta M."/>
            <person name="Palma Esposito F."/>
            <person name="January G.G."/>
            <person name="Giaccio M."/>
            <person name="Bunk B."/>
            <person name="Sproer C."/>
            <person name="Bajerski F."/>
            <person name="Power D."/>
            <person name="Festa C."/>
            <person name="Monti M.C."/>
            <person name="D'Auria M.V."/>
            <person name="de Pascale D."/>
        </authorList>
    </citation>
    <scope>NUCLEOTIDE SEQUENCE [LARGE SCALE GENOMIC DNA]</scope>
    <source>
        <strain evidence="8 11">3.6</strain>
    </source>
</reference>
<evidence type="ECO:0000256" key="5">
    <source>
        <dbReference type="HAMAP-Rule" id="MF_00198"/>
    </source>
</evidence>
<proteinExistence type="inferred from homology"/>
<comment type="catalytic activity">
    <reaction evidence="5">
        <text>S-adenosyl 3-(methylsulfanyl)propylamine + putrescine = S-methyl-5'-thioadenosine + spermidine + H(+)</text>
        <dbReference type="Rhea" id="RHEA:12721"/>
        <dbReference type="ChEBI" id="CHEBI:15378"/>
        <dbReference type="ChEBI" id="CHEBI:17509"/>
        <dbReference type="ChEBI" id="CHEBI:57443"/>
        <dbReference type="ChEBI" id="CHEBI:57834"/>
        <dbReference type="ChEBI" id="CHEBI:326268"/>
        <dbReference type="EC" id="2.5.1.16"/>
    </reaction>
</comment>
<dbReference type="EMBL" id="FSSB01000022">
    <property type="protein sequence ID" value="SIO95923.1"/>
    <property type="molecule type" value="Genomic_DNA"/>
</dbReference>
<keyword evidence="11" id="KW-1185">Reference proteome</keyword>
<dbReference type="GO" id="GO:0010487">
    <property type="term" value="F:thermospermine synthase activity"/>
    <property type="evidence" value="ECO:0007669"/>
    <property type="project" value="UniProtKB-ARBA"/>
</dbReference>
<dbReference type="Proteomes" id="UP000515264">
    <property type="component" value="Chromosome 2"/>
</dbReference>
<dbReference type="NCBIfam" id="NF037959">
    <property type="entry name" value="MFS_SpdSyn"/>
    <property type="match status" value="1"/>
</dbReference>
<dbReference type="Proteomes" id="UP000184774">
    <property type="component" value="Unassembled WGS sequence"/>
</dbReference>
<evidence type="ECO:0000256" key="6">
    <source>
        <dbReference type="PROSITE-ProRule" id="PRU00354"/>
    </source>
</evidence>
<sequence length="303" mass="34637">MMLKTMLSVRIWLPVLLFVVGFSAQSEVIYTQKSLYRDIAVVEKDGLRCLVFALVKGDSVQTCQYQDEHDHRLVYSYSQMVMGGLLMNPHPQRILLIGLGGASIPNVLTQLYPDAALDVVELDPGVVKVARDYFHFKETPHTSVSVADGRVFVKRAILRKKKYDFIILDAFTGDYIPEHLMTREYLQEVQRLMTKDGVLVANTWSSSQLYAHESETYRQVFGPFFNFKVKQEQNYGNRIIIVGNGKQPLPSRQVMRERAKPLAKLLAPYDVLIERFPSLMSTKADWDRSARPLTDQYSPANLL</sequence>
<name>A0A1N6M8Z8_9VIBR</name>
<keyword evidence="4 5" id="KW-0620">Polyamine biosynthesis</keyword>
<evidence type="ECO:0000256" key="3">
    <source>
        <dbReference type="ARBA" id="ARBA00023066"/>
    </source>
</evidence>
<evidence type="ECO:0000256" key="4">
    <source>
        <dbReference type="ARBA" id="ARBA00023115"/>
    </source>
</evidence>
<reference evidence="9 10" key="1">
    <citation type="submission" date="2016-12" db="EMBL/GenBank/DDBJ databases">
        <authorList>
            <person name="Song W.-J."/>
            <person name="Kurnit D.M."/>
        </authorList>
    </citation>
    <scope>NUCLEOTIDE SEQUENCE [LARGE SCALE GENOMIC DNA]</scope>
    <source>
        <strain evidence="9 10">CECT 9026</strain>
    </source>
</reference>
<protein>
    <recommendedName>
        <fullName evidence="5">Polyamine aminopropyltransferase</fullName>
    </recommendedName>
    <alternativeName>
        <fullName evidence="5">Putrescine aminopropyltransferase</fullName>
        <shortName evidence="5">PAPT</shortName>
    </alternativeName>
    <alternativeName>
        <fullName evidence="5">Spermidine synthase</fullName>
        <shortName evidence="5">SPDS</shortName>
        <shortName evidence="5">SPDSY</shortName>
        <ecNumber evidence="5">2.5.1.16</ecNumber>
    </alternativeName>
</protein>
<comment type="function">
    <text evidence="5">Catalyzes the irreversible transfer of a propylamine group from the amino donor S-adenosylmethioninamine (decarboxy-AdoMet) to putrescine (1,4-diaminobutane) to yield spermidine.</text>
</comment>
<feature type="binding site" evidence="5">
    <location>
        <position position="37"/>
    </location>
    <ligand>
        <name>S-methyl-5'-thioadenosine</name>
        <dbReference type="ChEBI" id="CHEBI:17509"/>
    </ligand>
</feature>
<dbReference type="PANTHER" id="PTHR43317:SF1">
    <property type="entry name" value="THERMOSPERMINE SYNTHASE ACAULIS5"/>
    <property type="match status" value="1"/>
</dbReference>
<dbReference type="UniPathway" id="UPA00248">
    <property type="reaction ID" value="UER00314"/>
</dbReference>
<evidence type="ECO:0000313" key="11">
    <source>
        <dbReference type="Proteomes" id="UP000515264"/>
    </source>
</evidence>
<dbReference type="InterPro" id="IPR029063">
    <property type="entry name" value="SAM-dependent_MTases_sf"/>
</dbReference>
<accession>A0A1N6M8Z8</accession>
<organism evidence="9 10">
    <name type="scientific">Vibrio spartinae</name>
    <dbReference type="NCBI Taxonomy" id="1918945"/>
    <lineage>
        <taxon>Bacteria</taxon>
        <taxon>Pseudomonadati</taxon>
        <taxon>Pseudomonadota</taxon>
        <taxon>Gammaproteobacteria</taxon>
        <taxon>Vibrionales</taxon>
        <taxon>Vibrionaceae</taxon>
        <taxon>Vibrio</taxon>
    </lineage>
</organism>
<dbReference type="EC" id="2.5.1.16" evidence="5"/>
<dbReference type="RefSeq" id="WP_228449071.1">
    <property type="nucleotide sequence ID" value="NZ_AP024908.1"/>
</dbReference>
<feature type="domain" description="PABS" evidence="7">
    <location>
        <begin position="10"/>
        <end position="257"/>
    </location>
</feature>
<dbReference type="HAMAP" id="MF_00198">
    <property type="entry name" value="Spermidine_synth"/>
    <property type="match status" value="1"/>
</dbReference>
<comment type="pathway">
    <text evidence="5">Amine and polyamine biosynthesis; spermidine biosynthesis; spermidine from putrescine: step 1/1.</text>
</comment>
<evidence type="ECO:0000259" key="7">
    <source>
        <dbReference type="PROSITE" id="PS51006"/>
    </source>
</evidence>
<evidence type="ECO:0000256" key="1">
    <source>
        <dbReference type="ARBA" id="ARBA00007867"/>
    </source>
</evidence>
<evidence type="ECO:0000313" key="9">
    <source>
        <dbReference type="EMBL" id="SIO95923.1"/>
    </source>
</evidence>
<evidence type="ECO:0000313" key="8">
    <source>
        <dbReference type="EMBL" id="QMV16227.1"/>
    </source>
</evidence>
<keyword evidence="3 5" id="KW-0745">Spermidine biosynthesis</keyword>
<keyword evidence="2 5" id="KW-0808">Transferase</keyword>
<comment type="caution">
    <text evidence="5">Lacks conserved residue(s) required for the propagation of feature annotation.</text>
</comment>
<feature type="binding site" evidence="5">
    <location>
        <position position="121"/>
    </location>
    <ligand>
        <name>S-methyl-5'-thioadenosine</name>
        <dbReference type="ChEBI" id="CHEBI:17509"/>
    </ligand>
</feature>
<reference evidence="8" key="2">
    <citation type="submission" date="2019-11" db="EMBL/GenBank/DDBJ databases">
        <authorList>
            <person name="January G."/>
            <person name="Bunk B."/>
        </authorList>
    </citation>
    <scope>NUCLEOTIDE SEQUENCE</scope>
    <source>
        <strain evidence="8">3.6</strain>
    </source>
</reference>
<dbReference type="EMBL" id="CP046269">
    <property type="protein sequence ID" value="QMV16227.1"/>
    <property type="molecule type" value="Genomic_DNA"/>
</dbReference>
<evidence type="ECO:0000256" key="2">
    <source>
        <dbReference type="ARBA" id="ARBA00022679"/>
    </source>
</evidence>
<dbReference type="GO" id="GO:0004766">
    <property type="term" value="F:spermidine synthase activity"/>
    <property type="evidence" value="ECO:0007669"/>
    <property type="project" value="UniProtKB-UniRule"/>
</dbReference>
<dbReference type="PANTHER" id="PTHR43317">
    <property type="entry name" value="THERMOSPERMINE SYNTHASE ACAULIS5"/>
    <property type="match status" value="1"/>
</dbReference>
<dbReference type="SUPFAM" id="SSF53335">
    <property type="entry name" value="S-adenosyl-L-methionine-dependent methyltransferases"/>
    <property type="match status" value="1"/>
</dbReference>
<evidence type="ECO:0000313" key="10">
    <source>
        <dbReference type="Proteomes" id="UP000184774"/>
    </source>
</evidence>
<feature type="active site" description="Proton acceptor" evidence="5 6">
    <location>
        <position position="169"/>
    </location>
</feature>